<keyword evidence="2" id="KW-0012">Acyltransferase</keyword>
<dbReference type="InterPro" id="IPR000182">
    <property type="entry name" value="GNAT_dom"/>
</dbReference>
<dbReference type="EMBL" id="BAUT01000008">
    <property type="protein sequence ID" value="GAE25275.1"/>
    <property type="molecule type" value="Genomic_DNA"/>
</dbReference>
<dbReference type="InterPro" id="IPR050680">
    <property type="entry name" value="YpeA/RimI_acetyltransf"/>
</dbReference>
<dbReference type="OrthoDB" id="9799092at2"/>
<dbReference type="RefSeq" id="WP_034743441.1">
    <property type="nucleotide sequence ID" value="NZ_BAUT01000008.1"/>
</dbReference>
<dbReference type="CDD" id="cd04301">
    <property type="entry name" value="NAT_SF"/>
    <property type="match status" value="1"/>
</dbReference>
<dbReference type="Proteomes" id="UP000018890">
    <property type="component" value="Unassembled WGS sequence"/>
</dbReference>
<evidence type="ECO:0000256" key="2">
    <source>
        <dbReference type="ARBA" id="ARBA00023315"/>
    </source>
</evidence>
<proteinExistence type="predicted"/>
<evidence type="ECO:0000259" key="3">
    <source>
        <dbReference type="PROSITE" id="PS51186"/>
    </source>
</evidence>
<protein>
    <submittedName>
        <fullName evidence="4">Acetyltransferase</fullName>
    </submittedName>
</protein>
<reference evidence="4" key="1">
    <citation type="journal article" date="2014" name="Genome Announc.">
        <title>Draft Genome Sequences of Three Alkaliphilic Bacillus Strains, Bacillus wakoensis JCM 9140T, Bacillus akibai JCM 9157T, and Bacillus hemicellulosilyticus JCM 9152T.</title>
        <authorList>
            <person name="Yuki M."/>
            <person name="Oshima K."/>
            <person name="Suda W."/>
            <person name="Oshida Y."/>
            <person name="Kitamura K."/>
            <person name="Iida T."/>
            <person name="Hattori M."/>
            <person name="Ohkuma M."/>
        </authorList>
    </citation>
    <scope>NUCLEOTIDE SEQUENCE [LARGE SCALE GENOMIC DNA]</scope>
    <source>
        <strain evidence="4">JCM 9140</strain>
    </source>
</reference>
<dbReference type="GO" id="GO:0016747">
    <property type="term" value="F:acyltransferase activity, transferring groups other than amino-acyl groups"/>
    <property type="evidence" value="ECO:0007669"/>
    <property type="project" value="InterPro"/>
</dbReference>
<dbReference type="STRING" id="1236970.JCM9140_1257"/>
<gene>
    <name evidence="4" type="ORF">JCM9140_1257</name>
</gene>
<dbReference type="SUPFAM" id="SSF55729">
    <property type="entry name" value="Acyl-CoA N-acyltransferases (Nat)"/>
    <property type="match status" value="1"/>
</dbReference>
<evidence type="ECO:0000256" key="1">
    <source>
        <dbReference type="ARBA" id="ARBA00022679"/>
    </source>
</evidence>
<evidence type="ECO:0000313" key="4">
    <source>
        <dbReference type="EMBL" id="GAE25275.1"/>
    </source>
</evidence>
<sequence length="172" mass="20165">MIIRMLQKKDSEAFKELRLEGLKEEPKAFAASFEEELDKPTTYFENKLTNESIYYGLFQEEHLVGMVSLTRPSLQKMRHKASLGSFYISSEARGKGYGKKILIQVMQEAKRLGIEQLQLVVAMPNEKAKQLYESLGFYVYGFEKRALKVNGEYIDEEYMMRELENEEFYQKV</sequence>
<feature type="domain" description="N-acetyltransferase" evidence="3">
    <location>
        <begin position="1"/>
        <end position="164"/>
    </location>
</feature>
<dbReference type="AlphaFoldDB" id="W4Q003"/>
<keyword evidence="1 4" id="KW-0808">Transferase</keyword>
<dbReference type="PANTHER" id="PTHR43420">
    <property type="entry name" value="ACETYLTRANSFERASE"/>
    <property type="match status" value="1"/>
</dbReference>
<dbReference type="InterPro" id="IPR016181">
    <property type="entry name" value="Acyl_CoA_acyltransferase"/>
</dbReference>
<dbReference type="PROSITE" id="PS51186">
    <property type="entry name" value="GNAT"/>
    <property type="match status" value="1"/>
</dbReference>
<name>W4Q003_9BACI</name>
<evidence type="ECO:0000313" key="5">
    <source>
        <dbReference type="Proteomes" id="UP000018890"/>
    </source>
</evidence>
<organism evidence="4 5">
    <name type="scientific">Halalkalibacter wakoensis JCM 9140</name>
    <dbReference type="NCBI Taxonomy" id="1236970"/>
    <lineage>
        <taxon>Bacteria</taxon>
        <taxon>Bacillati</taxon>
        <taxon>Bacillota</taxon>
        <taxon>Bacilli</taxon>
        <taxon>Bacillales</taxon>
        <taxon>Bacillaceae</taxon>
        <taxon>Halalkalibacter</taxon>
    </lineage>
</organism>
<dbReference type="Pfam" id="PF13420">
    <property type="entry name" value="Acetyltransf_4"/>
    <property type="match status" value="1"/>
</dbReference>
<accession>W4Q003</accession>
<keyword evidence="5" id="KW-1185">Reference proteome</keyword>
<dbReference type="Gene3D" id="3.40.630.30">
    <property type="match status" value="1"/>
</dbReference>
<comment type="caution">
    <text evidence="4">The sequence shown here is derived from an EMBL/GenBank/DDBJ whole genome shotgun (WGS) entry which is preliminary data.</text>
</comment>